<name>A1SX44_PSYIN</name>
<proteinExistence type="predicted"/>
<evidence type="ECO:0008006" key="3">
    <source>
        <dbReference type="Google" id="ProtNLM"/>
    </source>
</evidence>
<evidence type="ECO:0000313" key="1">
    <source>
        <dbReference type="EMBL" id="ABM04059.1"/>
    </source>
</evidence>
<dbReference type="InterPro" id="IPR027598">
    <property type="entry name" value="Amphi-Trp_dom"/>
</dbReference>
<dbReference type="NCBIfam" id="TIGR04354">
    <property type="entry name" value="amphi-Trp"/>
    <property type="match status" value="1"/>
</dbReference>
<dbReference type="EMBL" id="CP000510">
    <property type="protein sequence ID" value="ABM04059.1"/>
    <property type="molecule type" value="Genomic_DNA"/>
</dbReference>
<dbReference type="eggNOG" id="ENOG5033DZF">
    <property type="taxonomic scope" value="Bacteria"/>
</dbReference>
<dbReference type="STRING" id="357804.Ping_2318"/>
<dbReference type="AlphaFoldDB" id="A1SX44"/>
<dbReference type="OrthoDB" id="5422838at2"/>
<accession>A1SX44</accession>
<dbReference type="HOGENOM" id="CLU_184327_0_0_6"/>
<dbReference type="KEGG" id="pin:Ping_2318"/>
<dbReference type="RefSeq" id="WP_011770619.1">
    <property type="nucleotide sequence ID" value="NC_008709.1"/>
</dbReference>
<keyword evidence="2" id="KW-1185">Reference proteome</keyword>
<gene>
    <name evidence="1" type="ordered locus">Ping_2318</name>
</gene>
<reference evidence="1 2" key="1">
    <citation type="submission" date="2007-01" db="EMBL/GenBank/DDBJ databases">
        <title>Complete sequence of Psychromonas ingrahamii 37.</title>
        <authorList>
            <consortium name="US DOE Joint Genome Institute"/>
            <person name="Copeland A."/>
            <person name="Lucas S."/>
            <person name="Lapidus A."/>
            <person name="Barry K."/>
            <person name="Detter J.C."/>
            <person name="Glavina del Rio T."/>
            <person name="Hammon N."/>
            <person name="Israni S."/>
            <person name="Dalin E."/>
            <person name="Tice H."/>
            <person name="Pitluck S."/>
            <person name="Thompson L.S."/>
            <person name="Brettin T."/>
            <person name="Bruce D."/>
            <person name="Han C."/>
            <person name="Tapia R."/>
            <person name="Schmutz J."/>
            <person name="Larimer F."/>
            <person name="Land M."/>
            <person name="Hauser L."/>
            <person name="Kyrpides N."/>
            <person name="Ivanova N."/>
            <person name="Staley J."/>
            <person name="Richardson P."/>
        </authorList>
    </citation>
    <scope>NUCLEOTIDE SEQUENCE [LARGE SCALE GENOMIC DNA]</scope>
    <source>
        <strain evidence="1 2">37</strain>
    </source>
</reference>
<organism evidence="1 2">
    <name type="scientific">Psychromonas ingrahamii (strain DSM 17664 / CCUG 51855 / 37)</name>
    <dbReference type="NCBI Taxonomy" id="357804"/>
    <lineage>
        <taxon>Bacteria</taxon>
        <taxon>Pseudomonadati</taxon>
        <taxon>Pseudomonadota</taxon>
        <taxon>Gammaproteobacteria</taxon>
        <taxon>Alteromonadales</taxon>
        <taxon>Psychromonadaceae</taxon>
        <taxon>Psychromonas</taxon>
    </lineage>
</organism>
<protein>
    <recommendedName>
        <fullName evidence="3">Amphi-Trp domain-containing protein</fullName>
    </recommendedName>
</protein>
<sequence length="87" mass="10105">MHQKEKFRHQSLQDCKSIKELLNAIGKGFSKGQLTFSDDGNEWFLLPKGLLDCKVSVSEDEARHRLELKISWDKPDQKYTQGELKVK</sequence>
<evidence type="ECO:0000313" key="2">
    <source>
        <dbReference type="Proteomes" id="UP000000639"/>
    </source>
</evidence>
<dbReference type="Proteomes" id="UP000000639">
    <property type="component" value="Chromosome"/>
</dbReference>